<evidence type="ECO:0000313" key="1">
    <source>
        <dbReference type="EMBL" id="GJM63772.1"/>
    </source>
</evidence>
<evidence type="ECO:0008006" key="3">
    <source>
        <dbReference type="Google" id="ProtNLM"/>
    </source>
</evidence>
<name>A0AAN4W295_9BACT</name>
<comment type="caution">
    <text evidence="1">The sequence shown here is derived from an EMBL/GenBank/DDBJ whole genome shotgun (WGS) entry which is preliminary data.</text>
</comment>
<reference evidence="1 2" key="1">
    <citation type="submission" date="2021-12" db="EMBL/GenBank/DDBJ databases">
        <title>Genome sequencing of bacteria with rrn-lacking chromosome and rrn-plasmid.</title>
        <authorList>
            <person name="Anda M."/>
            <person name="Iwasaki W."/>
        </authorList>
    </citation>
    <scope>NUCLEOTIDE SEQUENCE [LARGE SCALE GENOMIC DNA]</scope>
    <source>
        <strain evidence="1 2">NBRC 15940</strain>
    </source>
</reference>
<sequence length="160" mass="17890">MKKFYLALILCLFGFLFGCQEEKKESTKQVATATVYFGDEFEIKEAQSPEQLVQLLEGKDSVEVQLSGEILEVCQKKGCWMTLPLGEENLLVRFKDYGFFVPKDAAGKQTNMKGIARKQVIDVATLQHYAEDAGKSAEEIAAITEDQVKYTFEASGVTIQ</sequence>
<accession>A0AAN4W295</accession>
<protein>
    <recommendedName>
        <fullName evidence="3">DUF4920 domain-containing protein</fullName>
    </recommendedName>
</protein>
<gene>
    <name evidence="1" type="ORF">PEDI_43240</name>
</gene>
<dbReference type="Proteomes" id="UP001310022">
    <property type="component" value="Unassembled WGS sequence"/>
</dbReference>
<evidence type="ECO:0000313" key="2">
    <source>
        <dbReference type="Proteomes" id="UP001310022"/>
    </source>
</evidence>
<dbReference type="EMBL" id="BQKE01000003">
    <property type="protein sequence ID" value="GJM63772.1"/>
    <property type="molecule type" value="Genomic_DNA"/>
</dbReference>
<dbReference type="InterPro" id="IPR032577">
    <property type="entry name" value="DUF4920"/>
</dbReference>
<dbReference type="PROSITE" id="PS51257">
    <property type="entry name" value="PROKAR_LIPOPROTEIN"/>
    <property type="match status" value="1"/>
</dbReference>
<organism evidence="1 2">
    <name type="scientific">Persicobacter diffluens</name>
    <dbReference type="NCBI Taxonomy" id="981"/>
    <lineage>
        <taxon>Bacteria</taxon>
        <taxon>Pseudomonadati</taxon>
        <taxon>Bacteroidota</taxon>
        <taxon>Cytophagia</taxon>
        <taxon>Cytophagales</taxon>
        <taxon>Persicobacteraceae</taxon>
        <taxon>Persicobacter</taxon>
    </lineage>
</organism>
<keyword evidence="2" id="KW-1185">Reference proteome</keyword>
<proteinExistence type="predicted"/>
<dbReference type="Pfam" id="PF16267">
    <property type="entry name" value="DUF4920"/>
    <property type="match status" value="1"/>
</dbReference>
<dbReference type="RefSeq" id="WP_338238891.1">
    <property type="nucleotide sequence ID" value="NZ_BQKE01000003.1"/>
</dbReference>
<dbReference type="AlphaFoldDB" id="A0AAN4W295"/>